<reference evidence="5" key="1">
    <citation type="submission" date="2013-03" db="EMBL/GenBank/DDBJ databases">
        <title>The Genome Sequence of Anopheles minimus MINIMUS1.</title>
        <authorList>
            <consortium name="The Broad Institute Genomics Platform"/>
            <person name="Neafsey D.E."/>
            <person name="Walton C."/>
            <person name="Walker B."/>
            <person name="Young S.K."/>
            <person name="Zeng Q."/>
            <person name="Gargeya S."/>
            <person name="Fitzgerald M."/>
            <person name="Haas B."/>
            <person name="Abouelleil A."/>
            <person name="Allen A.W."/>
            <person name="Alvarado L."/>
            <person name="Arachchi H.M."/>
            <person name="Berlin A.M."/>
            <person name="Chapman S.B."/>
            <person name="Gainer-Dewar J."/>
            <person name="Goldberg J."/>
            <person name="Griggs A."/>
            <person name="Gujja S."/>
            <person name="Hansen M."/>
            <person name="Howarth C."/>
            <person name="Imamovic A."/>
            <person name="Ireland A."/>
            <person name="Larimer J."/>
            <person name="McCowan C."/>
            <person name="Murphy C."/>
            <person name="Pearson M."/>
            <person name="Poon T.W."/>
            <person name="Priest M."/>
            <person name="Roberts A."/>
            <person name="Saif S."/>
            <person name="Shea T."/>
            <person name="Sisk P."/>
            <person name="Sykes S."/>
            <person name="Wortman J."/>
            <person name="Nusbaum C."/>
            <person name="Birren B."/>
        </authorList>
    </citation>
    <scope>NUCLEOTIDE SEQUENCE [LARGE SCALE GENOMIC DNA]</scope>
    <source>
        <strain evidence="5">MINIMUS1</strain>
    </source>
</reference>
<protein>
    <recommendedName>
        <fullName evidence="6">GH18 domain-containing protein</fullName>
    </recommendedName>
</protein>
<organism evidence="4 5">
    <name type="scientific">Anopheles minimus</name>
    <dbReference type="NCBI Taxonomy" id="112268"/>
    <lineage>
        <taxon>Eukaryota</taxon>
        <taxon>Metazoa</taxon>
        <taxon>Ecdysozoa</taxon>
        <taxon>Arthropoda</taxon>
        <taxon>Hexapoda</taxon>
        <taxon>Insecta</taxon>
        <taxon>Pterygota</taxon>
        <taxon>Neoptera</taxon>
        <taxon>Endopterygota</taxon>
        <taxon>Diptera</taxon>
        <taxon>Nematocera</taxon>
        <taxon>Culicoidea</taxon>
        <taxon>Culicidae</taxon>
        <taxon>Anophelinae</taxon>
        <taxon>Anopheles</taxon>
    </lineage>
</organism>
<dbReference type="STRING" id="112268.A0A182W236"/>
<dbReference type="Proteomes" id="UP000075920">
    <property type="component" value="Unassembled WGS sequence"/>
</dbReference>
<evidence type="ECO:0000313" key="4">
    <source>
        <dbReference type="EnsemblMetazoa" id="AMIN004396-PA"/>
    </source>
</evidence>
<dbReference type="InterPro" id="IPR017853">
    <property type="entry name" value="GH"/>
</dbReference>
<keyword evidence="1 3" id="KW-0732">Signal</keyword>
<keyword evidence="2" id="KW-1133">Transmembrane helix</keyword>
<name>A0A182W236_9DIPT</name>
<feature type="chain" id="PRO_5008140709" description="GH18 domain-containing protein" evidence="3">
    <location>
        <begin position="22"/>
        <end position="429"/>
    </location>
</feature>
<dbReference type="SUPFAM" id="SSF51445">
    <property type="entry name" value="(Trans)glycosidases"/>
    <property type="match status" value="1"/>
</dbReference>
<proteinExistence type="predicted"/>
<evidence type="ECO:0000256" key="3">
    <source>
        <dbReference type="SAM" id="SignalP"/>
    </source>
</evidence>
<evidence type="ECO:0000256" key="2">
    <source>
        <dbReference type="SAM" id="Phobius"/>
    </source>
</evidence>
<feature type="signal peptide" evidence="3">
    <location>
        <begin position="1"/>
        <end position="21"/>
    </location>
</feature>
<dbReference type="VEuPathDB" id="VectorBase:AMIN004396"/>
<dbReference type="Gene3D" id="3.20.20.80">
    <property type="entry name" value="Glycosidases"/>
    <property type="match status" value="1"/>
</dbReference>
<feature type="transmembrane region" description="Helical" evidence="2">
    <location>
        <begin position="284"/>
        <end position="302"/>
    </location>
</feature>
<evidence type="ECO:0008006" key="6">
    <source>
        <dbReference type="Google" id="ProtNLM"/>
    </source>
</evidence>
<accession>A0A182W236</accession>
<keyword evidence="2" id="KW-0812">Transmembrane</keyword>
<dbReference type="EnsemblMetazoa" id="AMIN004396-RA">
    <property type="protein sequence ID" value="AMIN004396-PA"/>
    <property type="gene ID" value="AMIN004396"/>
</dbReference>
<reference evidence="4" key="2">
    <citation type="submission" date="2020-05" db="UniProtKB">
        <authorList>
            <consortium name="EnsemblMetazoa"/>
        </authorList>
    </citation>
    <scope>IDENTIFICATION</scope>
    <source>
        <strain evidence="4">MINIMUS1</strain>
    </source>
</reference>
<keyword evidence="5" id="KW-1185">Reference proteome</keyword>
<keyword evidence="2" id="KW-0472">Membrane</keyword>
<feature type="transmembrane region" description="Helical" evidence="2">
    <location>
        <begin position="322"/>
        <end position="347"/>
    </location>
</feature>
<feature type="transmembrane region" description="Helical" evidence="2">
    <location>
        <begin position="400"/>
        <end position="421"/>
    </location>
</feature>
<sequence>MEPRKIVLVLLQLVGYGAVEGLDIICQIQLQLPIENTIKRSNSTADVLLTIVLPFNVTALSVHQKLSERINIVLRDNVLDGVDLDFDIALLDYYEQLRYGQFLRRLRSVLSDKYTISTTIGCYTMGSSKALLKAFNDHVNLVSVVGVNMLEDELVNRSKEEFLLREYGTAFISRLLQDGLRADKIVLSVLTEKQAKCGSRASSKRPECSLFAGTGAVVYDNEKTVEKRVLQAHSLDAVGTDKNVPFETFPNQRVPSPVDSPYAAEFLHHLYGYRVRYVPHLHRYALLLSAIETVVLSLYALLTQAGWDHRLQWRPLWHIPKYLRINFALVMSLLTIYSNLAAIVGLLMYRKFLLWPYICLHLGTFALELWYLMGNKLASLPPVCLRKFDLNVCRNETDKWWSPLMVFLLGLNLSIVIAVYLQVDVLRLA</sequence>
<feature type="transmembrane region" description="Helical" evidence="2">
    <location>
        <begin position="354"/>
        <end position="373"/>
    </location>
</feature>
<evidence type="ECO:0000313" key="5">
    <source>
        <dbReference type="Proteomes" id="UP000075920"/>
    </source>
</evidence>
<evidence type="ECO:0000256" key="1">
    <source>
        <dbReference type="ARBA" id="ARBA00022729"/>
    </source>
</evidence>
<dbReference type="AlphaFoldDB" id="A0A182W236"/>